<organism evidence="2">
    <name type="scientific">bioreactor metagenome</name>
    <dbReference type="NCBI Taxonomy" id="1076179"/>
    <lineage>
        <taxon>unclassified sequences</taxon>
        <taxon>metagenomes</taxon>
        <taxon>ecological metagenomes</taxon>
    </lineage>
</organism>
<dbReference type="EMBL" id="VSSQ01002395">
    <property type="protein sequence ID" value="MPM15157.1"/>
    <property type="molecule type" value="Genomic_DNA"/>
</dbReference>
<evidence type="ECO:0000313" key="2">
    <source>
        <dbReference type="EMBL" id="MPM15157.1"/>
    </source>
</evidence>
<dbReference type="Pfam" id="PF14903">
    <property type="entry name" value="WG_beta_rep"/>
    <property type="match status" value="2"/>
</dbReference>
<dbReference type="PROSITE" id="PS51257">
    <property type="entry name" value="PROKAR_LIPOPROTEIN"/>
    <property type="match status" value="1"/>
</dbReference>
<dbReference type="PANTHER" id="PTHR37841">
    <property type="entry name" value="GLR2918 PROTEIN"/>
    <property type="match status" value="1"/>
</dbReference>
<evidence type="ECO:0000256" key="1">
    <source>
        <dbReference type="SAM" id="MobiDB-lite"/>
    </source>
</evidence>
<reference evidence="2" key="1">
    <citation type="submission" date="2019-08" db="EMBL/GenBank/DDBJ databases">
        <authorList>
            <person name="Kucharzyk K."/>
            <person name="Murdoch R.W."/>
            <person name="Higgins S."/>
            <person name="Loffler F."/>
        </authorList>
    </citation>
    <scope>NUCLEOTIDE SEQUENCE</scope>
</reference>
<dbReference type="AlphaFoldDB" id="A0A644XGV9"/>
<comment type="caution">
    <text evidence="2">The sequence shown here is derived from an EMBL/GenBank/DDBJ whole genome shotgun (WGS) entry which is preliminary data.</text>
</comment>
<feature type="region of interest" description="Disordered" evidence="1">
    <location>
        <begin position="27"/>
        <end position="61"/>
    </location>
</feature>
<gene>
    <name evidence="2" type="ORF">SDC9_61523</name>
</gene>
<evidence type="ECO:0008006" key="3">
    <source>
        <dbReference type="Google" id="ProtNLM"/>
    </source>
</evidence>
<accession>A0A644XGV9</accession>
<sequence>MRKIGPFLLAGFFLLLSACGSPGAGNSAAPSEATAAVTGTSSPETAAASESPEPAEDSGNWDSLGVLLPKGPLPVTAYERPSAPARYYADVTQTIIPRNDYGRLWPYIGGHLKQMDFWSDCELYGLCDEKGRVVCDPVFNYVDIIEKDGQRLYKLTKYARDEDYNDASKITLAKLDGSWAAEYDDVITAFRGDEFTEDRTISWSDTVFYDYITVCRNGKWGAIDYGGSEVLPCVYSAPLYFSEGLAAVPSADGTTFRFIDATGTAVPGTFCTPPQQESHIDFGDPLPANYGLFFSEGRARFYENGKYGVIDRDGKVVVPAKYDFISSYWGGAAEFQEGEKYGVLGLDGEVLLEPTDTWFYSAGKGKIVLDLPDGQVLLDLSTGVRSASTGSDEPSWSSSADSGVTIQWADKTLRFPEAINAETLDNGNFALTLREKTWEIVNRKGETVAGPFDGQVSSAWDGYIYVSLGEPYAPEPWEYWTALYDETGKRLLPGEYLSVEPLDDRYLVRTDTSGGLMDKTGGWVIKAPLYDYIND</sequence>
<name>A0A644XGV9_9ZZZZ</name>
<dbReference type="InterPro" id="IPR032774">
    <property type="entry name" value="WG_beta_rep"/>
</dbReference>
<protein>
    <recommendedName>
        <fullName evidence="3">WG repeat-containing protein</fullName>
    </recommendedName>
</protein>
<dbReference type="PANTHER" id="PTHR37841:SF1">
    <property type="entry name" value="DUF3298 DOMAIN-CONTAINING PROTEIN"/>
    <property type="match status" value="1"/>
</dbReference>
<proteinExistence type="predicted"/>
<feature type="compositionally biased region" description="Low complexity" evidence="1">
    <location>
        <begin position="40"/>
        <end position="52"/>
    </location>
</feature>